<dbReference type="PANTHER" id="PTHR34153:SF2">
    <property type="entry name" value="SI:CH211-262H13.3-RELATED"/>
    <property type="match status" value="1"/>
</dbReference>
<evidence type="ECO:0000313" key="3">
    <source>
        <dbReference type="Proteomes" id="UP001153954"/>
    </source>
</evidence>
<comment type="caution">
    <text evidence="2">The sequence shown here is derived from an EMBL/GenBank/DDBJ whole genome shotgun (WGS) entry which is preliminary data.</text>
</comment>
<dbReference type="EMBL" id="CAKOGL010000017">
    <property type="protein sequence ID" value="CAH2096792.1"/>
    <property type="molecule type" value="Genomic_DNA"/>
</dbReference>
<gene>
    <name evidence="2" type="ORF">EEDITHA_LOCUS12089</name>
</gene>
<evidence type="ECO:0000259" key="1">
    <source>
        <dbReference type="Pfam" id="PF16064"/>
    </source>
</evidence>
<evidence type="ECO:0000313" key="2">
    <source>
        <dbReference type="EMBL" id="CAH2096792.1"/>
    </source>
</evidence>
<dbReference type="InterPro" id="IPR032071">
    <property type="entry name" value="DUF4806"/>
</dbReference>
<reference evidence="2" key="1">
    <citation type="submission" date="2022-03" db="EMBL/GenBank/DDBJ databases">
        <authorList>
            <person name="Tunstrom K."/>
        </authorList>
    </citation>
    <scope>NUCLEOTIDE SEQUENCE</scope>
</reference>
<accession>A0AAU9UCZ6</accession>
<organism evidence="2 3">
    <name type="scientific">Euphydryas editha</name>
    <name type="common">Edith's checkerspot</name>
    <dbReference type="NCBI Taxonomy" id="104508"/>
    <lineage>
        <taxon>Eukaryota</taxon>
        <taxon>Metazoa</taxon>
        <taxon>Ecdysozoa</taxon>
        <taxon>Arthropoda</taxon>
        <taxon>Hexapoda</taxon>
        <taxon>Insecta</taxon>
        <taxon>Pterygota</taxon>
        <taxon>Neoptera</taxon>
        <taxon>Endopterygota</taxon>
        <taxon>Lepidoptera</taxon>
        <taxon>Glossata</taxon>
        <taxon>Ditrysia</taxon>
        <taxon>Papilionoidea</taxon>
        <taxon>Nymphalidae</taxon>
        <taxon>Nymphalinae</taxon>
        <taxon>Euphydryas</taxon>
    </lineage>
</organism>
<dbReference type="Proteomes" id="UP001153954">
    <property type="component" value="Unassembled WGS sequence"/>
</dbReference>
<dbReference type="PANTHER" id="PTHR34153">
    <property type="entry name" value="SI:CH211-262H13.3-RELATED-RELATED"/>
    <property type="match status" value="1"/>
</dbReference>
<dbReference type="Pfam" id="PF16064">
    <property type="entry name" value="DUF4806"/>
    <property type="match status" value="1"/>
</dbReference>
<proteinExistence type="predicted"/>
<protein>
    <recommendedName>
        <fullName evidence="1">DUF4806 domain-containing protein</fullName>
    </recommendedName>
</protein>
<dbReference type="AlphaFoldDB" id="A0AAU9UCZ6"/>
<sequence>MFCADTQQAQPNIAQETNSIPESYQAKVLSLLSCIKTQNDQIISLLKHTGTLKGTLKPELKFPIQNADELNTIEPLLEKKENYDNLVSYMRTFGGRDISSKVSRIMKFCFTDQLAEQYNFYGKRSNKKPFCKLRLRECIVGKFNI</sequence>
<feature type="domain" description="DUF4806" evidence="1">
    <location>
        <begin position="58"/>
        <end position="139"/>
    </location>
</feature>
<keyword evidence="3" id="KW-1185">Reference proteome</keyword>
<name>A0AAU9UCZ6_EUPED</name>